<reference evidence="2" key="2">
    <citation type="submission" date="2017-02" db="UniProtKB">
        <authorList>
            <consortium name="WormBaseParasite"/>
        </authorList>
    </citation>
    <scope>IDENTIFICATION</scope>
</reference>
<keyword evidence="1" id="KW-1185">Reference proteome</keyword>
<sequence>MLRYRRYLIRLLKRSLLIESTRTKHGQDSYMLFDSHADSTVAEQTPSHVSSHWFATGNPFYDSHPLELTNETIWEGKSFDDFGLLSSWNVNLTSAELLACTTPFANRLMSCDSPSGVTVSAIPTTVDPSELGGLTECGDMDQHELFDQRYYQSPVLHEDTASQVQKFSDRSSAANERPKCVDSMSSLPVSYERSRIQYPVDSSQPSLPEVSYIKRFDPDINRTCRSTAEEIIAVVRNQDLSLLRSILTEKKWPNHRSIGAHLDDIFELVVRDSHDTDEAVLFFRDL</sequence>
<protein>
    <submittedName>
        <fullName evidence="2">Uncharacterized protein</fullName>
    </submittedName>
</protein>
<reference evidence="1" key="1">
    <citation type="submission" date="2012-09" db="EMBL/GenBank/DDBJ databases">
        <authorList>
            <person name="Martin A.A."/>
        </authorList>
    </citation>
    <scope>NUCLEOTIDE SEQUENCE</scope>
</reference>
<organism evidence="1 2">
    <name type="scientific">Angiostrongylus cantonensis</name>
    <name type="common">Rat lungworm</name>
    <dbReference type="NCBI Taxonomy" id="6313"/>
    <lineage>
        <taxon>Eukaryota</taxon>
        <taxon>Metazoa</taxon>
        <taxon>Ecdysozoa</taxon>
        <taxon>Nematoda</taxon>
        <taxon>Chromadorea</taxon>
        <taxon>Rhabditida</taxon>
        <taxon>Rhabditina</taxon>
        <taxon>Rhabditomorpha</taxon>
        <taxon>Strongyloidea</taxon>
        <taxon>Metastrongylidae</taxon>
        <taxon>Angiostrongylus</taxon>
    </lineage>
</organism>
<evidence type="ECO:0000313" key="1">
    <source>
        <dbReference type="Proteomes" id="UP000035642"/>
    </source>
</evidence>
<proteinExistence type="predicted"/>
<dbReference type="WBParaSite" id="ACAC_0000069401-mRNA-1">
    <property type="protein sequence ID" value="ACAC_0000069401-mRNA-1"/>
    <property type="gene ID" value="ACAC_0000069401"/>
</dbReference>
<accession>A0A0K0CU41</accession>
<name>A0A0K0CU41_ANGCA</name>
<dbReference type="AlphaFoldDB" id="A0A0K0CU41"/>
<evidence type="ECO:0000313" key="2">
    <source>
        <dbReference type="WBParaSite" id="ACAC_0000069401-mRNA-1"/>
    </source>
</evidence>
<dbReference type="Proteomes" id="UP000035642">
    <property type="component" value="Unassembled WGS sequence"/>
</dbReference>